<reference evidence="2" key="1">
    <citation type="submission" date="2022-11" db="UniProtKB">
        <authorList>
            <consortium name="WormBaseParasite"/>
        </authorList>
    </citation>
    <scope>IDENTIFICATION</scope>
</reference>
<organism evidence="1 2">
    <name type="scientific">Panagrolaimus sp. ES5</name>
    <dbReference type="NCBI Taxonomy" id="591445"/>
    <lineage>
        <taxon>Eukaryota</taxon>
        <taxon>Metazoa</taxon>
        <taxon>Ecdysozoa</taxon>
        <taxon>Nematoda</taxon>
        <taxon>Chromadorea</taxon>
        <taxon>Rhabditida</taxon>
        <taxon>Tylenchina</taxon>
        <taxon>Panagrolaimomorpha</taxon>
        <taxon>Panagrolaimoidea</taxon>
        <taxon>Panagrolaimidae</taxon>
        <taxon>Panagrolaimus</taxon>
    </lineage>
</organism>
<dbReference type="Proteomes" id="UP000887579">
    <property type="component" value="Unplaced"/>
</dbReference>
<dbReference type="WBParaSite" id="ES5_v2.g9282.t1">
    <property type="protein sequence ID" value="ES5_v2.g9282.t1"/>
    <property type="gene ID" value="ES5_v2.g9282"/>
</dbReference>
<accession>A0AC34GWC8</accession>
<sequence>MIMGDNRKLKKKDSKHSKKRRRHDTDRSSDEESKDSRIYRKKHKKEKKQKFRKPKRKRASSSESSSNYGDMNEILKTPPKHQKMRRIMYRRKIRNIDPDMFLSLKKFAYDKEKMVQQAFLTLRRGVIERICPPELSHLTMDELKAKLVNLACTMSKERLRTYADDDDMSHASDSCEPDTPTDVSDSDLEIVDDEELVEKLFEEKAKALEQENEMREKLARKMAEKALLARMKTKPQESITVAEEKNVKALAAKKQQNGDVEDGEIISDNETNMNLSRIPLPPPSPQPITISDDEDMKSELPNLTEAIILPPPPPPPLPPPTPTKSSIILEYDTHPIATSSNSNESVVRLVSSKADNPVINIVPDSSISNGSTTLNLKEQLTSLEQQLLAPMDSQEEIDFDDDGMGSEPEIDLYL</sequence>
<proteinExistence type="predicted"/>
<name>A0AC34GWC8_9BILA</name>
<protein>
    <submittedName>
        <fullName evidence="2">Uncharacterized protein</fullName>
    </submittedName>
</protein>
<evidence type="ECO:0000313" key="1">
    <source>
        <dbReference type="Proteomes" id="UP000887579"/>
    </source>
</evidence>
<evidence type="ECO:0000313" key="2">
    <source>
        <dbReference type="WBParaSite" id="ES5_v2.g9282.t1"/>
    </source>
</evidence>